<gene>
    <name evidence="4" type="ORF">CIG21_06800</name>
</gene>
<feature type="transmembrane region" description="Helical" evidence="3">
    <location>
        <begin position="46"/>
        <end position="65"/>
    </location>
</feature>
<sequence>MSTHTTPAATAGSKPGITAVDIAYIAVFAAIFWILGFVSIPVGTAGVPIVLQNAAAILTGLVLGARRGTASVVLILLIGLAFPVLAGGRTTLYALGSPTAGYLVGYIISAAVAGAIAYSALRSSKTGRVILFLVAGYLGLALQYLFGVFGLMLRADLSFGAAWLAQVPFLPADAAKIAVMVIIALAVHAAFPDMRRR</sequence>
<feature type="transmembrane region" description="Helical" evidence="3">
    <location>
        <begin position="100"/>
        <end position="118"/>
    </location>
</feature>
<reference evidence="4 5" key="1">
    <citation type="submission" date="2017-08" db="EMBL/GenBank/DDBJ databases">
        <authorList>
            <person name="de Groot N.N."/>
        </authorList>
    </citation>
    <scope>NUCLEOTIDE SEQUENCE [LARGE SCALE GENOMIC DNA]</scope>
    <source>
        <strain evidence="4 5">NBT06-6</strain>
    </source>
</reference>
<keyword evidence="3" id="KW-1133">Transmembrane helix</keyword>
<organism evidence="4 5">
    <name type="scientific">Corynebacterium hadale</name>
    <dbReference type="NCBI Taxonomy" id="2026255"/>
    <lineage>
        <taxon>Bacteria</taxon>
        <taxon>Bacillati</taxon>
        <taxon>Actinomycetota</taxon>
        <taxon>Actinomycetes</taxon>
        <taxon>Mycobacteriales</taxon>
        <taxon>Corynebacteriaceae</taxon>
        <taxon>Corynebacterium</taxon>
    </lineage>
</organism>
<dbReference type="PANTHER" id="PTHR34295">
    <property type="entry name" value="BIOTIN TRANSPORTER BIOY"/>
    <property type="match status" value="1"/>
</dbReference>
<dbReference type="Proteomes" id="UP000215771">
    <property type="component" value="Unassembled WGS sequence"/>
</dbReference>
<feature type="transmembrane region" description="Helical" evidence="3">
    <location>
        <begin position="22"/>
        <end position="40"/>
    </location>
</feature>
<evidence type="ECO:0000313" key="5">
    <source>
        <dbReference type="Proteomes" id="UP000215771"/>
    </source>
</evidence>
<dbReference type="RefSeq" id="WP_095277294.1">
    <property type="nucleotide sequence ID" value="NZ_CP047655.1"/>
</dbReference>
<dbReference type="InterPro" id="IPR003784">
    <property type="entry name" value="BioY"/>
</dbReference>
<feature type="transmembrane region" description="Helical" evidence="3">
    <location>
        <begin position="72"/>
        <end position="94"/>
    </location>
</feature>
<dbReference type="AlphaFoldDB" id="A0A269PEV1"/>
<dbReference type="Pfam" id="PF02632">
    <property type="entry name" value="BioY"/>
    <property type="match status" value="1"/>
</dbReference>
<accession>A0A269PEV1</accession>
<dbReference type="PIRSF" id="PIRSF016661">
    <property type="entry name" value="BioY"/>
    <property type="match status" value="1"/>
</dbReference>
<feature type="transmembrane region" description="Helical" evidence="3">
    <location>
        <begin position="130"/>
        <end position="154"/>
    </location>
</feature>
<dbReference type="Gene3D" id="1.10.1760.20">
    <property type="match status" value="1"/>
</dbReference>
<evidence type="ECO:0000256" key="1">
    <source>
        <dbReference type="ARBA" id="ARBA00010692"/>
    </source>
</evidence>
<keyword evidence="2" id="KW-0813">Transport</keyword>
<keyword evidence="2" id="KW-1003">Cell membrane</keyword>
<name>A0A269PEV1_9CORY</name>
<evidence type="ECO:0000256" key="3">
    <source>
        <dbReference type="SAM" id="Phobius"/>
    </source>
</evidence>
<dbReference type="GO" id="GO:0015225">
    <property type="term" value="F:biotin transmembrane transporter activity"/>
    <property type="evidence" value="ECO:0007669"/>
    <property type="project" value="UniProtKB-UniRule"/>
</dbReference>
<evidence type="ECO:0000256" key="2">
    <source>
        <dbReference type="PIRNR" id="PIRNR016661"/>
    </source>
</evidence>
<dbReference type="PANTHER" id="PTHR34295:SF1">
    <property type="entry name" value="BIOTIN TRANSPORTER BIOY"/>
    <property type="match status" value="1"/>
</dbReference>
<protein>
    <recommendedName>
        <fullName evidence="2">Biotin transporter</fullName>
    </recommendedName>
</protein>
<proteinExistence type="inferred from homology"/>
<comment type="similarity">
    <text evidence="1 2">Belongs to the BioY family.</text>
</comment>
<keyword evidence="2 3" id="KW-0472">Membrane</keyword>
<comment type="caution">
    <text evidence="4">The sequence shown here is derived from an EMBL/GenBank/DDBJ whole genome shotgun (WGS) entry which is preliminary data.</text>
</comment>
<dbReference type="GO" id="GO:0005886">
    <property type="term" value="C:plasma membrane"/>
    <property type="evidence" value="ECO:0007669"/>
    <property type="project" value="UniProtKB-SubCell"/>
</dbReference>
<keyword evidence="3" id="KW-0812">Transmembrane</keyword>
<comment type="subcellular location">
    <subcellularLocation>
        <location evidence="2">Cell membrane</location>
        <topology evidence="2">Multi-pass membrane protein</topology>
    </subcellularLocation>
</comment>
<dbReference type="EMBL" id="NQMQ01000013">
    <property type="protein sequence ID" value="PAJ69617.1"/>
    <property type="molecule type" value="Genomic_DNA"/>
</dbReference>
<feature type="transmembrane region" description="Helical" evidence="3">
    <location>
        <begin position="174"/>
        <end position="191"/>
    </location>
</feature>
<evidence type="ECO:0000313" key="4">
    <source>
        <dbReference type="EMBL" id="PAJ69617.1"/>
    </source>
</evidence>